<keyword evidence="2" id="KW-1185">Reference proteome</keyword>
<dbReference type="RefSeq" id="WP_125089331.1">
    <property type="nucleotide sequence ID" value="NZ_RSAA01000007.1"/>
</dbReference>
<evidence type="ECO:0000313" key="1">
    <source>
        <dbReference type="EMBL" id="RRO17977.1"/>
    </source>
</evidence>
<evidence type="ECO:0000313" key="2">
    <source>
        <dbReference type="Proteomes" id="UP000274515"/>
    </source>
</evidence>
<name>A0A3R8P1J2_9PSEU</name>
<dbReference type="Proteomes" id="UP000274515">
    <property type="component" value="Unassembled WGS sequence"/>
</dbReference>
<organism evidence="1 2">
    <name type="scientific">Saccharopolyspora rhizosphaerae</name>
    <dbReference type="NCBI Taxonomy" id="2492662"/>
    <lineage>
        <taxon>Bacteria</taxon>
        <taxon>Bacillati</taxon>
        <taxon>Actinomycetota</taxon>
        <taxon>Actinomycetes</taxon>
        <taxon>Pseudonocardiales</taxon>
        <taxon>Pseudonocardiaceae</taxon>
        <taxon>Saccharopolyspora</taxon>
    </lineage>
</organism>
<dbReference type="InterPro" id="IPR021074">
    <property type="entry name" value="Formate_DH_dsu"/>
</dbReference>
<accession>A0A3R8P1J2</accession>
<dbReference type="EMBL" id="RSAA01000007">
    <property type="protein sequence ID" value="RRO17977.1"/>
    <property type="molecule type" value="Genomic_DNA"/>
</dbReference>
<gene>
    <name evidence="1" type="ORF">EIL87_06820</name>
</gene>
<dbReference type="OrthoDB" id="7409377at2"/>
<proteinExistence type="predicted"/>
<reference evidence="1 2" key="1">
    <citation type="submission" date="2018-11" db="EMBL/GenBank/DDBJ databases">
        <title>Saccharopolyspora rhizosphaerae sp. nov., an actinomycete isolated from rhizosphere soil in Thailand.</title>
        <authorList>
            <person name="Intra B."/>
            <person name="Euanorasetr J."/>
            <person name="Take A."/>
            <person name="Inahashi Y."/>
            <person name="Mori M."/>
            <person name="Panbangred W."/>
            <person name="Matsumoto A."/>
        </authorList>
    </citation>
    <scope>NUCLEOTIDE SEQUENCE [LARGE SCALE GENOMIC DNA]</scope>
    <source>
        <strain evidence="1 2">H219</strain>
    </source>
</reference>
<comment type="caution">
    <text evidence="1">The sequence shown here is derived from an EMBL/GenBank/DDBJ whole genome shotgun (WGS) entry which is preliminary data.</text>
</comment>
<dbReference type="AlphaFoldDB" id="A0A3R8P1J2"/>
<dbReference type="Pfam" id="PF11390">
    <property type="entry name" value="FdsD"/>
    <property type="match status" value="1"/>
</dbReference>
<sequence>MSTEVSPQVRMANDIAIQFAHLPQRQAAREVANHIKMFWDPRMRAELDRIADSPPPDLDPLALAAARLLRNADATTS</sequence>
<protein>
    <submittedName>
        <fullName evidence="1">Formate dehydrogenase</fullName>
    </submittedName>
</protein>